<comment type="similarity">
    <text evidence="2">Belongs to the ATP-dependent AMP-binding enzyme family.</text>
</comment>
<comment type="subcellular location">
    <subcellularLocation>
        <location evidence="1">Peroxisome</location>
    </subcellularLocation>
</comment>
<dbReference type="AlphaFoldDB" id="A0A0A1XDL5"/>
<dbReference type="Gene3D" id="3.40.50.12780">
    <property type="entry name" value="N-terminal domain of ligase-like"/>
    <property type="match status" value="1"/>
</dbReference>
<dbReference type="PANTHER" id="PTHR24096">
    <property type="entry name" value="LONG-CHAIN-FATTY-ACID--COA LIGASE"/>
    <property type="match status" value="1"/>
</dbReference>
<dbReference type="FunFam" id="3.40.50.12780:FF:000025">
    <property type="entry name" value="luciferin 4-monooxygenase"/>
    <property type="match status" value="1"/>
</dbReference>
<dbReference type="Pfam" id="PF13193">
    <property type="entry name" value="AMP-binding_C"/>
    <property type="match status" value="1"/>
</dbReference>
<dbReference type="InterPro" id="IPR020845">
    <property type="entry name" value="AMP-binding_CS"/>
</dbReference>
<feature type="domain" description="AMP-dependent synthetase/ligase" evidence="4">
    <location>
        <begin position="44"/>
        <end position="392"/>
    </location>
</feature>
<evidence type="ECO:0000313" key="6">
    <source>
        <dbReference type="EMBL" id="JAD09045.1"/>
    </source>
</evidence>
<accession>A0A0A1XDL5</accession>
<feature type="domain" description="AMP-binding enzyme C-terminal" evidence="5">
    <location>
        <begin position="444"/>
        <end position="521"/>
    </location>
</feature>
<dbReference type="InterPro" id="IPR000873">
    <property type="entry name" value="AMP-dep_synth/lig_dom"/>
</dbReference>
<dbReference type="InterPro" id="IPR045851">
    <property type="entry name" value="AMP-bd_C_sf"/>
</dbReference>
<reference evidence="6" key="1">
    <citation type="submission" date="2014-11" db="EMBL/GenBank/DDBJ databases">
        <authorList>
            <person name="Geib S."/>
        </authorList>
    </citation>
    <scope>NUCLEOTIDE SEQUENCE</scope>
</reference>
<dbReference type="InterPro" id="IPR025110">
    <property type="entry name" value="AMP-bd_C"/>
</dbReference>
<dbReference type="FunFam" id="3.30.300.30:FF:000007">
    <property type="entry name" value="4-coumarate--CoA ligase 2"/>
    <property type="match status" value="1"/>
</dbReference>
<protein>
    <submittedName>
        <fullName evidence="6">Probable 4-coumarate--CoA ligase 3</fullName>
    </submittedName>
</protein>
<evidence type="ECO:0000259" key="5">
    <source>
        <dbReference type="Pfam" id="PF13193"/>
    </source>
</evidence>
<dbReference type="EMBL" id="GBXI01005247">
    <property type="protein sequence ID" value="JAD09045.1"/>
    <property type="molecule type" value="Transcribed_RNA"/>
</dbReference>
<dbReference type="Gene3D" id="3.30.300.30">
    <property type="match status" value="1"/>
</dbReference>
<keyword evidence="6" id="KW-0436">Ligase</keyword>
<dbReference type="GO" id="GO:0046949">
    <property type="term" value="P:fatty-acyl-CoA biosynthetic process"/>
    <property type="evidence" value="ECO:0007669"/>
    <property type="project" value="TreeGrafter"/>
</dbReference>
<dbReference type="SUPFAM" id="SSF56801">
    <property type="entry name" value="Acetyl-CoA synthetase-like"/>
    <property type="match status" value="1"/>
</dbReference>
<evidence type="ECO:0000256" key="1">
    <source>
        <dbReference type="ARBA" id="ARBA00004275"/>
    </source>
</evidence>
<dbReference type="PROSITE" id="PS00455">
    <property type="entry name" value="AMP_BINDING"/>
    <property type="match status" value="1"/>
</dbReference>
<sequence>MIFKTIYDSDNHIWKSENVEKIFNSNKSIGAVALYMLRSKPPNVACQISDSEGTELTYGTACSYAISVASYLKGLGLGCDDVVGIVGQNTTLLMPVLVGCWINGTPYNTLHPIHEADDIKLLFSLTKPKIIFCDGEVFHKVQNATKMLNAPIFTLCNHLEGVPQIQDILQPVPMEGLYQATPLKYGPNQTMVIIPSSGTTGKPKAVCRSNRKLLSEYGHTDGSSVLFSFSSPDWGTGILLIVANVLCGGTRIITTKPYSPEYLLEIITKYKVTNLTGSPNQFGDISQLSGYTAEAMSSVRVIIMGGCHALPSVQANIRAKLTNGVLVNSYGTSEIGGISANYSDYKVDTVGSLWGGAQVKIKKQAAGDVQQLMGPNEKGEIWVRTPVSWLGYHNNPEATANIMDAEGWINTGDIGYMDDEGFLHLVDRSKDILKYMGFHYSPHEIEETIVLLPDVADVCVFGVYDDVEGDLAAAAVVLKPGSTVTESDIMRFVAEKCVVKYKQLHYGVFFVDSIARNSNGKLLRAKIKEICLKMQQKTVTKISQS</sequence>
<evidence type="ECO:0000256" key="3">
    <source>
        <dbReference type="ARBA" id="ARBA00023140"/>
    </source>
</evidence>
<evidence type="ECO:0000259" key="4">
    <source>
        <dbReference type="Pfam" id="PF00501"/>
    </source>
</evidence>
<gene>
    <name evidence="6" type="primary">4CL3_5</name>
    <name evidence="6" type="ORF">g.1113</name>
</gene>
<reference evidence="6" key="2">
    <citation type="journal article" date="2015" name="Gigascience">
        <title>Reconstructing a comprehensive transcriptome assembly of a white-pupal translocated strain of the pest fruit fly Bactrocera cucurbitae.</title>
        <authorList>
            <person name="Sim S.B."/>
            <person name="Calla B."/>
            <person name="Hall B."/>
            <person name="DeRego T."/>
            <person name="Geib S.M."/>
        </authorList>
    </citation>
    <scope>NUCLEOTIDE SEQUENCE</scope>
</reference>
<keyword evidence="3" id="KW-0576">Peroxisome</keyword>
<dbReference type="GO" id="GO:0005777">
    <property type="term" value="C:peroxisome"/>
    <property type="evidence" value="ECO:0007669"/>
    <property type="project" value="UniProtKB-SubCell"/>
</dbReference>
<dbReference type="Pfam" id="PF00501">
    <property type="entry name" value="AMP-binding"/>
    <property type="match status" value="1"/>
</dbReference>
<dbReference type="PANTHER" id="PTHR24096:SF353">
    <property type="entry name" value="GH16244P-RELATED"/>
    <property type="match status" value="1"/>
</dbReference>
<proteinExistence type="inferred from homology"/>
<name>A0A0A1XDL5_ZEUCU</name>
<dbReference type="InterPro" id="IPR042099">
    <property type="entry name" value="ANL_N_sf"/>
</dbReference>
<organism evidence="6">
    <name type="scientific">Zeugodacus cucurbitae</name>
    <name type="common">Melon fruit fly</name>
    <name type="synonym">Bactrocera cucurbitae</name>
    <dbReference type="NCBI Taxonomy" id="28588"/>
    <lineage>
        <taxon>Eukaryota</taxon>
        <taxon>Metazoa</taxon>
        <taxon>Ecdysozoa</taxon>
        <taxon>Arthropoda</taxon>
        <taxon>Hexapoda</taxon>
        <taxon>Insecta</taxon>
        <taxon>Pterygota</taxon>
        <taxon>Neoptera</taxon>
        <taxon>Endopterygota</taxon>
        <taxon>Diptera</taxon>
        <taxon>Brachycera</taxon>
        <taxon>Muscomorpha</taxon>
        <taxon>Tephritoidea</taxon>
        <taxon>Tephritidae</taxon>
        <taxon>Zeugodacus</taxon>
        <taxon>Zeugodacus</taxon>
    </lineage>
</organism>
<dbReference type="GO" id="GO:0004467">
    <property type="term" value="F:long-chain fatty acid-CoA ligase activity"/>
    <property type="evidence" value="ECO:0007669"/>
    <property type="project" value="TreeGrafter"/>
</dbReference>
<evidence type="ECO:0000256" key="2">
    <source>
        <dbReference type="ARBA" id="ARBA00006432"/>
    </source>
</evidence>